<name>A0A0A9CR94_ARUDO</name>
<dbReference type="EMBL" id="GBRH01223888">
    <property type="protein sequence ID" value="JAD74007.1"/>
    <property type="molecule type" value="Transcribed_RNA"/>
</dbReference>
<sequence length="30" mass="3433">MCMRVWILCVCAMARTSDKLISLGKHTDSY</sequence>
<protein>
    <submittedName>
        <fullName evidence="1">Uncharacterized protein</fullName>
    </submittedName>
</protein>
<evidence type="ECO:0000313" key="1">
    <source>
        <dbReference type="EMBL" id="JAD74007.1"/>
    </source>
</evidence>
<accession>A0A0A9CR94</accession>
<reference evidence="1" key="1">
    <citation type="submission" date="2014-09" db="EMBL/GenBank/DDBJ databases">
        <authorList>
            <person name="Magalhaes I.L.F."/>
            <person name="Oliveira U."/>
            <person name="Santos F.R."/>
            <person name="Vidigal T.H.D.A."/>
            <person name="Brescovit A.D."/>
            <person name="Santos A.J."/>
        </authorList>
    </citation>
    <scope>NUCLEOTIDE SEQUENCE</scope>
    <source>
        <tissue evidence="1">Shoot tissue taken approximately 20 cm above the soil surface</tissue>
    </source>
</reference>
<proteinExistence type="predicted"/>
<reference evidence="1" key="2">
    <citation type="journal article" date="2015" name="Data Brief">
        <title>Shoot transcriptome of the giant reed, Arundo donax.</title>
        <authorList>
            <person name="Barrero R.A."/>
            <person name="Guerrero F.D."/>
            <person name="Moolhuijzen P."/>
            <person name="Goolsby J.A."/>
            <person name="Tidwell J."/>
            <person name="Bellgard S.E."/>
            <person name="Bellgard M.I."/>
        </authorList>
    </citation>
    <scope>NUCLEOTIDE SEQUENCE</scope>
    <source>
        <tissue evidence="1">Shoot tissue taken approximately 20 cm above the soil surface</tissue>
    </source>
</reference>
<dbReference type="AlphaFoldDB" id="A0A0A9CR94"/>
<organism evidence="1">
    <name type="scientific">Arundo donax</name>
    <name type="common">Giant reed</name>
    <name type="synonym">Donax arundinaceus</name>
    <dbReference type="NCBI Taxonomy" id="35708"/>
    <lineage>
        <taxon>Eukaryota</taxon>
        <taxon>Viridiplantae</taxon>
        <taxon>Streptophyta</taxon>
        <taxon>Embryophyta</taxon>
        <taxon>Tracheophyta</taxon>
        <taxon>Spermatophyta</taxon>
        <taxon>Magnoliopsida</taxon>
        <taxon>Liliopsida</taxon>
        <taxon>Poales</taxon>
        <taxon>Poaceae</taxon>
        <taxon>PACMAD clade</taxon>
        <taxon>Arundinoideae</taxon>
        <taxon>Arundineae</taxon>
        <taxon>Arundo</taxon>
    </lineage>
</organism>